<feature type="region of interest" description="Disordered" evidence="2">
    <location>
        <begin position="1"/>
        <end position="34"/>
    </location>
</feature>
<evidence type="ECO:0000256" key="2">
    <source>
        <dbReference type="SAM" id="MobiDB-lite"/>
    </source>
</evidence>
<reference evidence="4" key="1">
    <citation type="journal article" date="2011" name="Science">
        <title>The plant cell wall-decomposing machinery underlies the functional diversity of forest fungi.</title>
        <authorList>
            <person name="Eastwood D.C."/>
            <person name="Floudas D."/>
            <person name="Binder M."/>
            <person name="Majcherczyk A."/>
            <person name="Schneider P."/>
            <person name="Aerts A."/>
            <person name="Asiegbu F.O."/>
            <person name="Baker S.E."/>
            <person name="Barry K."/>
            <person name="Bendiksby M."/>
            <person name="Blumentritt M."/>
            <person name="Coutinho P.M."/>
            <person name="Cullen D."/>
            <person name="de Vries R.P."/>
            <person name="Gathman A."/>
            <person name="Goodell B."/>
            <person name="Henrissat B."/>
            <person name="Ihrmark K."/>
            <person name="Kauserud H."/>
            <person name="Kohler A."/>
            <person name="LaButti K."/>
            <person name="Lapidus A."/>
            <person name="Lavin J.L."/>
            <person name="Lee Y.-H."/>
            <person name="Lindquist E."/>
            <person name="Lilly W."/>
            <person name="Lucas S."/>
            <person name="Morin E."/>
            <person name="Murat C."/>
            <person name="Oguiza J.A."/>
            <person name="Park J."/>
            <person name="Pisabarro A.G."/>
            <person name="Riley R."/>
            <person name="Rosling A."/>
            <person name="Salamov A."/>
            <person name="Schmidt O."/>
            <person name="Schmutz J."/>
            <person name="Skrede I."/>
            <person name="Stenlid J."/>
            <person name="Wiebenga A."/>
            <person name="Xie X."/>
            <person name="Kuees U."/>
            <person name="Hibbett D.S."/>
            <person name="Hoffmeister D."/>
            <person name="Hoegberg N."/>
            <person name="Martin F."/>
            <person name="Grigoriev I.V."/>
            <person name="Watkinson S.C."/>
        </authorList>
    </citation>
    <scope>NUCLEOTIDE SEQUENCE [LARGE SCALE GENOMIC DNA]</scope>
    <source>
        <strain evidence="4">strain S7.3</strain>
    </source>
</reference>
<proteinExistence type="predicted"/>
<dbReference type="HOGENOM" id="CLU_1185629_0_0_1"/>
<feature type="compositionally biased region" description="Low complexity" evidence="2">
    <location>
        <begin position="11"/>
        <end position="25"/>
    </location>
</feature>
<name>F8QA96_SERL3</name>
<gene>
    <name evidence="3" type="ORF">SERLA73DRAFT_77436</name>
</gene>
<evidence type="ECO:0000256" key="1">
    <source>
        <dbReference type="SAM" id="Coils"/>
    </source>
</evidence>
<keyword evidence="4" id="KW-1185">Reference proteome</keyword>
<protein>
    <submittedName>
        <fullName evidence="3">Uncharacterized protein</fullName>
    </submittedName>
</protein>
<accession>F8QA96</accession>
<sequence length="234" mass="26235">MDSSSSHTFASDDTLTPTATSLSSPPHGSSPVSNARICSRLQFTPIRKRWETQLAVSYVDSGIGKIKQRADNRREVAKSLQKGLSRFSDLAVKKAVSYKHASREIICHEMLSYAWRVEARERAIDFLQQIQSEAEEELDVVEGELEDMKELLGMRGIKDDIDEEDMKYSEASNPTMAGNFDAVNNEVYHLERQAFGRGLPLEQILSQFNPEGDRYHVPLGYDSDNTLENSDGSG</sequence>
<dbReference type="Proteomes" id="UP000008063">
    <property type="component" value="Unassembled WGS sequence"/>
</dbReference>
<evidence type="ECO:0000313" key="4">
    <source>
        <dbReference type="Proteomes" id="UP000008063"/>
    </source>
</evidence>
<dbReference type="InParanoid" id="F8QA96"/>
<keyword evidence="1" id="KW-0175">Coiled coil</keyword>
<dbReference type="EMBL" id="GL945487">
    <property type="protein sequence ID" value="EGN94686.1"/>
    <property type="molecule type" value="Genomic_DNA"/>
</dbReference>
<organism evidence="4">
    <name type="scientific">Serpula lacrymans var. lacrymans (strain S7.3)</name>
    <name type="common">Dry rot fungus</name>
    <dbReference type="NCBI Taxonomy" id="936435"/>
    <lineage>
        <taxon>Eukaryota</taxon>
        <taxon>Fungi</taxon>
        <taxon>Dikarya</taxon>
        <taxon>Basidiomycota</taxon>
        <taxon>Agaricomycotina</taxon>
        <taxon>Agaricomycetes</taxon>
        <taxon>Agaricomycetidae</taxon>
        <taxon>Boletales</taxon>
        <taxon>Coniophorineae</taxon>
        <taxon>Serpulaceae</taxon>
        <taxon>Serpula</taxon>
    </lineage>
</organism>
<feature type="coiled-coil region" evidence="1">
    <location>
        <begin position="117"/>
        <end position="151"/>
    </location>
</feature>
<evidence type="ECO:0000313" key="3">
    <source>
        <dbReference type="EMBL" id="EGN94686.1"/>
    </source>
</evidence>
<dbReference type="AlphaFoldDB" id="F8QA96"/>